<evidence type="ECO:0000259" key="1">
    <source>
        <dbReference type="Pfam" id="PF12728"/>
    </source>
</evidence>
<evidence type="ECO:0000313" key="2">
    <source>
        <dbReference type="EMBL" id="WIM99975.1"/>
    </source>
</evidence>
<reference evidence="2 3" key="1">
    <citation type="submission" date="2023-06" db="EMBL/GenBank/DDBJ databases">
        <authorList>
            <person name="Yushchuk O."/>
            <person name="Binda E."/>
            <person name="Ruckert-Reed C."/>
            <person name="Fedorenko V."/>
            <person name="Kalinowski J."/>
            <person name="Marinelli F."/>
        </authorList>
    </citation>
    <scope>NUCLEOTIDE SEQUENCE [LARGE SCALE GENOMIC DNA]</scope>
    <source>
        <strain evidence="2 3">NRRL 3884</strain>
    </source>
</reference>
<dbReference type="Proteomes" id="UP001240150">
    <property type="component" value="Chromosome"/>
</dbReference>
<keyword evidence="3" id="KW-1185">Reference proteome</keyword>
<dbReference type="InterPro" id="IPR010093">
    <property type="entry name" value="SinI_DNA-bd"/>
</dbReference>
<sequence>MSTQGSRKLQDEILTIDEVANLLKVPVGTLRKWRSAGEAPPGFRLGKYVRFRLSGVERFVADREACADD</sequence>
<dbReference type="EMBL" id="CP126980">
    <property type="protein sequence ID" value="WIM99975.1"/>
    <property type="molecule type" value="Genomic_DNA"/>
</dbReference>
<name>A0ABY8WVD6_9ACTN</name>
<organism evidence="2 3">
    <name type="scientific">Actinoplanes oblitus</name>
    <dbReference type="NCBI Taxonomy" id="3040509"/>
    <lineage>
        <taxon>Bacteria</taxon>
        <taxon>Bacillati</taxon>
        <taxon>Actinomycetota</taxon>
        <taxon>Actinomycetes</taxon>
        <taxon>Micromonosporales</taxon>
        <taxon>Micromonosporaceae</taxon>
        <taxon>Actinoplanes</taxon>
    </lineage>
</organism>
<dbReference type="RefSeq" id="WP_284921428.1">
    <property type="nucleotide sequence ID" value="NZ_CP126980.1"/>
</dbReference>
<gene>
    <name evidence="2" type="ORF">ACTOB_003646</name>
</gene>
<accession>A0ABY8WVD6</accession>
<evidence type="ECO:0000313" key="3">
    <source>
        <dbReference type="Proteomes" id="UP001240150"/>
    </source>
</evidence>
<protein>
    <submittedName>
        <fullName evidence="2">Helix-turn-helix domain-containing protein</fullName>
    </submittedName>
</protein>
<dbReference type="InterPro" id="IPR041657">
    <property type="entry name" value="HTH_17"/>
</dbReference>
<dbReference type="SUPFAM" id="SSF46955">
    <property type="entry name" value="Putative DNA-binding domain"/>
    <property type="match status" value="1"/>
</dbReference>
<dbReference type="Pfam" id="PF12728">
    <property type="entry name" value="HTH_17"/>
    <property type="match status" value="1"/>
</dbReference>
<dbReference type="NCBIfam" id="TIGR01764">
    <property type="entry name" value="excise"/>
    <property type="match status" value="1"/>
</dbReference>
<dbReference type="InterPro" id="IPR009061">
    <property type="entry name" value="DNA-bd_dom_put_sf"/>
</dbReference>
<proteinExistence type="predicted"/>
<feature type="domain" description="Helix-turn-helix" evidence="1">
    <location>
        <begin position="14"/>
        <end position="63"/>
    </location>
</feature>